<feature type="compositionally biased region" description="Basic and acidic residues" evidence="1">
    <location>
        <begin position="171"/>
        <end position="184"/>
    </location>
</feature>
<feature type="non-terminal residue" evidence="2">
    <location>
        <position position="1"/>
    </location>
</feature>
<dbReference type="Proteomes" id="UP000184267">
    <property type="component" value="Unassembled WGS sequence"/>
</dbReference>
<organism evidence="2 3">
    <name type="scientific">Trametes pubescens</name>
    <name type="common">White-rot fungus</name>
    <dbReference type="NCBI Taxonomy" id="154538"/>
    <lineage>
        <taxon>Eukaryota</taxon>
        <taxon>Fungi</taxon>
        <taxon>Dikarya</taxon>
        <taxon>Basidiomycota</taxon>
        <taxon>Agaricomycotina</taxon>
        <taxon>Agaricomycetes</taxon>
        <taxon>Polyporales</taxon>
        <taxon>Polyporaceae</taxon>
        <taxon>Trametes</taxon>
    </lineage>
</organism>
<evidence type="ECO:0000313" key="2">
    <source>
        <dbReference type="EMBL" id="OJT09987.1"/>
    </source>
</evidence>
<protein>
    <submittedName>
        <fullName evidence="2">Uncharacterized protein</fullName>
    </submittedName>
</protein>
<gene>
    <name evidence="2" type="ORF">TRAPUB_13530</name>
</gene>
<accession>A0A1M2VQX0</accession>
<comment type="caution">
    <text evidence="2">The sequence shown here is derived from an EMBL/GenBank/DDBJ whole genome shotgun (WGS) entry which is preliminary data.</text>
</comment>
<keyword evidence="3" id="KW-1185">Reference proteome</keyword>
<evidence type="ECO:0000313" key="3">
    <source>
        <dbReference type="Proteomes" id="UP000184267"/>
    </source>
</evidence>
<dbReference type="AlphaFoldDB" id="A0A1M2VQX0"/>
<feature type="region of interest" description="Disordered" evidence="1">
    <location>
        <begin position="59"/>
        <end position="184"/>
    </location>
</feature>
<dbReference type="EMBL" id="MNAD01000841">
    <property type="protein sequence ID" value="OJT09987.1"/>
    <property type="molecule type" value="Genomic_DNA"/>
</dbReference>
<reference evidence="2 3" key="1">
    <citation type="submission" date="2016-10" db="EMBL/GenBank/DDBJ databases">
        <title>Genome sequence of the basidiomycete white-rot fungus Trametes pubescens.</title>
        <authorList>
            <person name="Makela M.R."/>
            <person name="Granchi Z."/>
            <person name="Peng M."/>
            <person name="De Vries R.P."/>
            <person name="Grigoriev I."/>
            <person name="Riley R."/>
            <person name="Hilden K."/>
        </authorList>
    </citation>
    <scope>NUCLEOTIDE SEQUENCE [LARGE SCALE GENOMIC DNA]</scope>
    <source>
        <strain evidence="2 3">FBCC735</strain>
    </source>
</reference>
<proteinExistence type="predicted"/>
<sequence length="184" mass="20374">ELQRQIREAEEESNHNINDALVALGLDNIFEEDEDYEEQHTLQPNTPAAAIIEPARIVAGGDDSEEPPMEQTTIDTHLSDQHSDQSTEAQQIEAALVSPQDQIEAGHEQRLRNAGLLPPEDVPQAPRNVAFDPQYGSKATTHSINAGAHMGTQEPYTAHMSASQGPAYRTGRVDHTRDWRNPRL</sequence>
<evidence type="ECO:0000256" key="1">
    <source>
        <dbReference type="SAM" id="MobiDB-lite"/>
    </source>
</evidence>
<name>A0A1M2VQX0_TRAPU</name>